<dbReference type="GO" id="GO:0004553">
    <property type="term" value="F:hydrolase activity, hydrolyzing O-glycosyl compounds"/>
    <property type="evidence" value="ECO:0007669"/>
    <property type="project" value="InterPro"/>
</dbReference>
<dbReference type="InterPro" id="IPR021720">
    <property type="entry name" value="Malectin_dom"/>
</dbReference>
<comment type="similarity">
    <text evidence="1">Belongs to the glycosyl hydrolase 2 family.</text>
</comment>
<dbReference type="Gene3D" id="2.60.120.430">
    <property type="entry name" value="Galactose-binding lectin"/>
    <property type="match status" value="1"/>
</dbReference>
<evidence type="ECO:0000259" key="5">
    <source>
        <dbReference type="Pfam" id="PF00703"/>
    </source>
</evidence>
<evidence type="ECO:0000256" key="1">
    <source>
        <dbReference type="ARBA" id="ARBA00007401"/>
    </source>
</evidence>
<keyword evidence="4" id="KW-0732">Signal</keyword>
<dbReference type="SUPFAM" id="SSF49785">
    <property type="entry name" value="Galactose-binding domain-like"/>
    <property type="match status" value="2"/>
</dbReference>
<evidence type="ECO:0000313" key="9">
    <source>
        <dbReference type="EMBL" id="TGD71731.1"/>
    </source>
</evidence>
<dbReference type="InterPro" id="IPR006104">
    <property type="entry name" value="Glyco_hydro_2_N"/>
</dbReference>
<dbReference type="AlphaFoldDB" id="A0A4Z0LWR3"/>
<dbReference type="Pfam" id="PF11721">
    <property type="entry name" value="Malectin"/>
    <property type="match status" value="1"/>
</dbReference>
<organism evidence="9 10">
    <name type="scientific">Mangrovimicrobium sediminis</name>
    <dbReference type="NCBI Taxonomy" id="2562682"/>
    <lineage>
        <taxon>Bacteria</taxon>
        <taxon>Pseudomonadati</taxon>
        <taxon>Pseudomonadota</taxon>
        <taxon>Gammaproteobacteria</taxon>
        <taxon>Cellvibrionales</taxon>
        <taxon>Halieaceae</taxon>
        <taxon>Mangrovimicrobium</taxon>
    </lineage>
</organism>
<feature type="domain" description="Glycoside hydrolase family 2 immunoglobulin-like beta-sandwich" evidence="5">
    <location>
        <begin position="220"/>
        <end position="321"/>
    </location>
</feature>
<evidence type="ECO:0000256" key="2">
    <source>
        <dbReference type="ARBA" id="ARBA00022801"/>
    </source>
</evidence>
<dbReference type="InterPro" id="IPR051913">
    <property type="entry name" value="GH2_Domain-Containing"/>
</dbReference>
<dbReference type="GO" id="GO:0005975">
    <property type="term" value="P:carbohydrate metabolic process"/>
    <property type="evidence" value="ECO:0007669"/>
    <property type="project" value="InterPro"/>
</dbReference>
<proteinExistence type="inferred from homology"/>
<dbReference type="InterPro" id="IPR006101">
    <property type="entry name" value="Glyco_hydro_2"/>
</dbReference>
<dbReference type="Gene3D" id="3.20.20.80">
    <property type="entry name" value="Glycosidases"/>
    <property type="match status" value="1"/>
</dbReference>
<dbReference type="Proteomes" id="UP000298050">
    <property type="component" value="Unassembled WGS sequence"/>
</dbReference>
<name>A0A4Z0LWR3_9GAMM</name>
<dbReference type="InterPro" id="IPR017853">
    <property type="entry name" value="GH"/>
</dbReference>
<dbReference type="InterPro" id="IPR036156">
    <property type="entry name" value="Beta-gal/glucu_dom_sf"/>
</dbReference>
<dbReference type="InterPro" id="IPR006102">
    <property type="entry name" value="Ig-like_GH2"/>
</dbReference>
<accession>A0A4Z0LWR3</accession>
<dbReference type="Pfam" id="PF02836">
    <property type="entry name" value="Glyco_hydro_2_C"/>
    <property type="match status" value="1"/>
</dbReference>
<dbReference type="SUPFAM" id="SSF51445">
    <property type="entry name" value="(Trans)glycosidases"/>
    <property type="match status" value="1"/>
</dbReference>
<dbReference type="InterPro" id="IPR008979">
    <property type="entry name" value="Galactose-bd-like_sf"/>
</dbReference>
<evidence type="ECO:0000256" key="4">
    <source>
        <dbReference type="SAM" id="SignalP"/>
    </source>
</evidence>
<keyword evidence="10" id="KW-1185">Reference proteome</keyword>
<evidence type="ECO:0000259" key="8">
    <source>
        <dbReference type="Pfam" id="PF11721"/>
    </source>
</evidence>
<evidence type="ECO:0000256" key="3">
    <source>
        <dbReference type="ARBA" id="ARBA00023295"/>
    </source>
</evidence>
<reference evidence="9 10" key="1">
    <citation type="submission" date="2019-04" db="EMBL/GenBank/DDBJ databases">
        <title>Taxonomy of novel Haliea sp. from mangrove soil of West Coast of India.</title>
        <authorList>
            <person name="Verma A."/>
            <person name="Kumar P."/>
            <person name="Krishnamurthi S."/>
        </authorList>
    </citation>
    <scope>NUCLEOTIDE SEQUENCE [LARGE SCALE GENOMIC DNA]</scope>
    <source>
        <strain evidence="9 10">SAOS-164</strain>
    </source>
</reference>
<evidence type="ECO:0000259" key="7">
    <source>
        <dbReference type="Pfam" id="PF02837"/>
    </source>
</evidence>
<dbReference type="Gene3D" id="2.60.120.260">
    <property type="entry name" value="Galactose-binding domain-like"/>
    <property type="match status" value="1"/>
</dbReference>
<gene>
    <name evidence="9" type="ORF">E4634_16570</name>
</gene>
<feature type="domain" description="Malectin" evidence="8">
    <location>
        <begin position="756"/>
        <end position="880"/>
    </location>
</feature>
<dbReference type="RefSeq" id="WP_135445775.1">
    <property type="nucleotide sequence ID" value="NZ_SRLE01000012.1"/>
</dbReference>
<sequence length="895" mass="97227">MKPLLLTCALCAVFSVLASCASHGDPGGATAASMFDGPRTALHLRQGWRFRFGDAPEEVTREVFDDSAWRQVSVPHTWNRVGTYGLQEAPGNDGRRGVGWYRLHFAAPQPASGQRHFLQFDAVATIAEVWLNGVRVGGHRGAFARFRLDVTEALRPGDNLLVVKADNSAPAPGSSTEHVLPLGGDYFLFGGLYREVSLVSAASAQIDLLDHGGPGIYIHTPQVSRERASVAVLARLRNFGESARDLTLVTTVHDAGGAAVATDTAPVDLAAAATTEVQRMLAIAQPRLWDGRADPYLYRVAVELREGSRVIDRVEQPLGVRTFAFDPDRGFILNDKPLRLRGASRHQDREGKGWALSAADHAEDMATMAEMGVNSVRQAHYQHAQAWTEAADRSGMVVWAELPWTHETSVRHAALPATELEENAKAQLVELIRQNYNHPSIAIWAMGNEVDVGNLVQVRRNRGKGELSRPRALLESLSALAKSEDPSGRVTAYADCCDGAAISVPGMQDLVGATDITAFNRYFGWYYGTPEDMGTALDTMHARYPQQPVGVSEYGAGGAFTQHTDNPAAAAPNPQGRPHPMEYQSWYHEENWRELRSRDYLFGTWIWNMFDFAAGSESVKRAEGDTVNINDKGLVHRDHKQRKDAFYFYKAVWSDEPVLHLTSASYTDRPYPVVDVRAYSNARLASLEVNGRALGEAACAEGVCLWRGVHLDAGANRVDVSATIDGQVLSDTATWNAPDAGAGLRILAGTLEGAVAEDGRRFGSDNFFVGGRSSPVVPFLIFDRQPQVVAGTALQALYQAYREGPFRYELPLPDGQWTVTLHMLEPSADQAASRRFDVLANGAAVLRDYSPADAAGGVFAAATASFPVTVEGGQLVLDFVAGAGEPIVSAIVVER</sequence>
<evidence type="ECO:0000259" key="6">
    <source>
        <dbReference type="Pfam" id="PF02836"/>
    </source>
</evidence>
<dbReference type="OrthoDB" id="9758603at2"/>
<dbReference type="InterPro" id="IPR013783">
    <property type="entry name" value="Ig-like_fold"/>
</dbReference>
<feature type="signal peptide" evidence="4">
    <location>
        <begin position="1"/>
        <end position="24"/>
    </location>
</feature>
<comment type="caution">
    <text evidence="9">The sequence shown here is derived from an EMBL/GenBank/DDBJ whole genome shotgun (WGS) entry which is preliminary data.</text>
</comment>
<dbReference type="InterPro" id="IPR006103">
    <property type="entry name" value="Glyco_hydro_2_cat"/>
</dbReference>
<dbReference type="PANTHER" id="PTHR42732:SF1">
    <property type="entry name" value="BETA-MANNOSIDASE"/>
    <property type="match status" value="1"/>
</dbReference>
<evidence type="ECO:0000313" key="10">
    <source>
        <dbReference type="Proteomes" id="UP000298050"/>
    </source>
</evidence>
<keyword evidence="3" id="KW-0326">Glycosidase</keyword>
<keyword evidence="2" id="KW-0378">Hydrolase</keyword>
<dbReference type="EMBL" id="SRLE01000012">
    <property type="protein sequence ID" value="TGD71731.1"/>
    <property type="molecule type" value="Genomic_DNA"/>
</dbReference>
<feature type="domain" description="Glycosyl hydrolases family 2 sugar binding" evidence="7">
    <location>
        <begin position="46"/>
        <end position="199"/>
    </location>
</feature>
<dbReference type="PANTHER" id="PTHR42732">
    <property type="entry name" value="BETA-GALACTOSIDASE"/>
    <property type="match status" value="1"/>
</dbReference>
<dbReference type="PRINTS" id="PR00132">
    <property type="entry name" value="GLHYDRLASE2"/>
</dbReference>
<dbReference type="Pfam" id="PF00703">
    <property type="entry name" value="Glyco_hydro_2"/>
    <property type="match status" value="1"/>
</dbReference>
<dbReference type="SUPFAM" id="SSF49303">
    <property type="entry name" value="beta-Galactosidase/glucuronidase domain"/>
    <property type="match status" value="1"/>
</dbReference>
<dbReference type="Pfam" id="PF02837">
    <property type="entry name" value="Glyco_hydro_2_N"/>
    <property type="match status" value="1"/>
</dbReference>
<dbReference type="PROSITE" id="PS51257">
    <property type="entry name" value="PROKAR_LIPOPROTEIN"/>
    <property type="match status" value="1"/>
</dbReference>
<protein>
    <submittedName>
        <fullName evidence="9">Beta-galactosidase</fullName>
    </submittedName>
</protein>
<feature type="chain" id="PRO_5021263018" evidence="4">
    <location>
        <begin position="25"/>
        <end position="895"/>
    </location>
</feature>
<dbReference type="Gene3D" id="2.60.40.10">
    <property type="entry name" value="Immunoglobulins"/>
    <property type="match status" value="2"/>
</dbReference>
<feature type="domain" description="Glycoside hydrolase family 2 catalytic" evidence="6">
    <location>
        <begin position="329"/>
        <end position="653"/>
    </location>
</feature>